<feature type="repeat" description="PPR" evidence="3">
    <location>
        <begin position="470"/>
        <end position="504"/>
    </location>
</feature>
<dbReference type="PROSITE" id="PS51375">
    <property type="entry name" value="PPR"/>
    <property type="match status" value="5"/>
</dbReference>
<dbReference type="GO" id="GO:0003729">
    <property type="term" value="F:mRNA binding"/>
    <property type="evidence" value="ECO:0000318"/>
    <property type="project" value="GO_Central"/>
</dbReference>
<dbReference type="PANTHER" id="PTHR47941">
    <property type="entry name" value="PENTATRICOPEPTIDE REPEAT-CONTAINING PROTEIN 3, MITOCHONDRIAL"/>
    <property type="match status" value="1"/>
</dbReference>
<evidence type="ECO:0000256" key="2">
    <source>
        <dbReference type="ARBA" id="ARBA00022737"/>
    </source>
</evidence>
<dbReference type="InterPro" id="IPR002885">
    <property type="entry name" value="PPR_rpt"/>
</dbReference>
<evidence type="ECO:0000256" key="1">
    <source>
        <dbReference type="ARBA" id="ARBA00007626"/>
    </source>
</evidence>
<accession>G7L267</accession>
<keyword evidence="6" id="KW-1185">Reference proteome</keyword>
<reference evidence="4 6" key="2">
    <citation type="journal article" date="2014" name="BMC Genomics">
        <title>An improved genome release (version Mt4.0) for the model legume Medicago truncatula.</title>
        <authorList>
            <person name="Tang H."/>
            <person name="Krishnakumar V."/>
            <person name="Bidwell S."/>
            <person name="Rosen B."/>
            <person name="Chan A."/>
            <person name="Zhou S."/>
            <person name="Gentzbittel L."/>
            <person name="Childs K.L."/>
            <person name="Yandell M."/>
            <person name="Gundlach H."/>
            <person name="Mayer K.F."/>
            <person name="Schwartz D.C."/>
            <person name="Town C.D."/>
        </authorList>
    </citation>
    <scope>GENOME REANNOTATION</scope>
    <source>
        <strain evidence="5 6">cv. Jemalong A17</strain>
    </source>
</reference>
<dbReference type="InterPro" id="IPR011990">
    <property type="entry name" value="TPR-like_helical_dom_sf"/>
</dbReference>
<reference evidence="5" key="3">
    <citation type="submission" date="2015-04" db="UniProtKB">
        <authorList>
            <consortium name="EnsemblPlants"/>
        </authorList>
    </citation>
    <scope>IDENTIFICATION</scope>
    <source>
        <strain evidence="5">cv. Jemalong A17</strain>
    </source>
</reference>
<protein>
    <submittedName>
        <fullName evidence="4">PPR containing plant-like protein</fullName>
    </submittedName>
</protein>
<dbReference type="Gene3D" id="1.25.40.10">
    <property type="entry name" value="Tetratricopeptide repeat domain"/>
    <property type="match status" value="4"/>
</dbReference>
<feature type="repeat" description="PPR" evidence="3">
    <location>
        <begin position="575"/>
        <end position="609"/>
    </location>
</feature>
<dbReference type="HOGENOM" id="CLU_002706_50_0_1"/>
<sequence length="730" mass="82236">MTKYGPFGDTKSWVGYDICNYEGFYCENPPGNKSVIALASIDFNSFQNKHTYITHNKNQNKFNMKPATSTLELAKRISRTIITTSKNNNTKTKHKHHHYSWNSQIEQNIHNNLKHNLTPSLVSSIIDPFLLNHHSLALGFFNWVSQQPNFTHNASTFHSILKSLSLTQNHSHSHSLIQLVKKAQFLNIQIHPSVFCAVITSHIARNNLNQAFLIFNDVVELIAQMGAPICNSLLAALAGCNIDNARKVFDEMIVRGVRFSTLGFGVFVWWVCKEGDMGKVLGLVDEVGECGFEINGSVVAVLIVHGLCEVGKVDEAMVMLGELRERGWKPDFMAYWVVANEFRKMGNVVVEIKVLKMKRKLGVAPRSGDYKGFIFELVSEKRILEAKMTGEVIVGGNFVVEDDVFNVLIESVSDIDPVGAIVFFNYVVEKERFLSVSSLNSLSRNLCRVGKVDELLEVFRVLDCRNYFKDVEGYNVMVSWLCEAGRVKEGYAVLQEMKKKGLNPDVSSYNYVMEACCKEDLLRPARKLWDEMFASGCCGNLKTYNVLIHKFLEEGLIEEARTLFNRMVDKGVEPDSASYTFLLQGFCREDKLEEAFELYSRSVRQDITIARDILGSFILSLCKKGHMTAASKLLCSLSHDIGRPESHVALLKCLADAREIQTAIEHLRWVRHKSPSMLPDICTGLLASISVAKCPEPILQFLQRMQGQQPTKPFPTECKIVINDGNIFAG</sequence>
<evidence type="ECO:0000313" key="5">
    <source>
        <dbReference type="EnsemblPlants" id="AES78341"/>
    </source>
</evidence>
<reference evidence="4 6" key="1">
    <citation type="journal article" date="2011" name="Nature">
        <title>The Medicago genome provides insight into the evolution of rhizobial symbioses.</title>
        <authorList>
            <person name="Young N.D."/>
            <person name="Debelle F."/>
            <person name="Oldroyd G.E."/>
            <person name="Geurts R."/>
            <person name="Cannon S.B."/>
            <person name="Udvardi M.K."/>
            <person name="Benedito V.A."/>
            <person name="Mayer K.F."/>
            <person name="Gouzy J."/>
            <person name="Schoof H."/>
            <person name="Van de Peer Y."/>
            <person name="Proost S."/>
            <person name="Cook D.R."/>
            <person name="Meyers B.C."/>
            <person name="Spannagl M."/>
            <person name="Cheung F."/>
            <person name="De Mita S."/>
            <person name="Krishnakumar V."/>
            <person name="Gundlach H."/>
            <person name="Zhou S."/>
            <person name="Mudge J."/>
            <person name="Bharti A.K."/>
            <person name="Murray J.D."/>
            <person name="Naoumkina M.A."/>
            <person name="Rosen B."/>
            <person name="Silverstein K.A."/>
            <person name="Tang H."/>
            <person name="Rombauts S."/>
            <person name="Zhao P.X."/>
            <person name="Zhou P."/>
            <person name="Barbe V."/>
            <person name="Bardou P."/>
            <person name="Bechner M."/>
            <person name="Bellec A."/>
            <person name="Berger A."/>
            <person name="Berges H."/>
            <person name="Bidwell S."/>
            <person name="Bisseling T."/>
            <person name="Choisne N."/>
            <person name="Couloux A."/>
            <person name="Denny R."/>
            <person name="Deshpande S."/>
            <person name="Dai X."/>
            <person name="Doyle J.J."/>
            <person name="Dudez A.M."/>
            <person name="Farmer A.D."/>
            <person name="Fouteau S."/>
            <person name="Franken C."/>
            <person name="Gibelin C."/>
            <person name="Gish J."/>
            <person name="Goldstein S."/>
            <person name="Gonzalez A.J."/>
            <person name="Green P.J."/>
            <person name="Hallab A."/>
            <person name="Hartog M."/>
            <person name="Hua A."/>
            <person name="Humphray S.J."/>
            <person name="Jeong D.H."/>
            <person name="Jing Y."/>
            <person name="Jocker A."/>
            <person name="Kenton S.M."/>
            <person name="Kim D.J."/>
            <person name="Klee K."/>
            <person name="Lai H."/>
            <person name="Lang C."/>
            <person name="Lin S."/>
            <person name="Macmil S.L."/>
            <person name="Magdelenat G."/>
            <person name="Matthews L."/>
            <person name="McCorrison J."/>
            <person name="Monaghan E.L."/>
            <person name="Mun J.H."/>
            <person name="Najar F.Z."/>
            <person name="Nicholson C."/>
            <person name="Noirot C."/>
            <person name="O'Bleness M."/>
            <person name="Paule C.R."/>
            <person name="Poulain J."/>
            <person name="Prion F."/>
            <person name="Qin B."/>
            <person name="Qu C."/>
            <person name="Retzel E.F."/>
            <person name="Riddle C."/>
            <person name="Sallet E."/>
            <person name="Samain S."/>
            <person name="Samson N."/>
            <person name="Sanders I."/>
            <person name="Saurat O."/>
            <person name="Scarpelli C."/>
            <person name="Schiex T."/>
            <person name="Segurens B."/>
            <person name="Severin A.J."/>
            <person name="Sherrier D.J."/>
            <person name="Shi R."/>
            <person name="Sims S."/>
            <person name="Singer S.R."/>
            <person name="Sinharoy S."/>
            <person name="Sterck L."/>
            <person name="Viollet A."/>
            <person name="Wang B.B."/>
            <person name="Wang K."/>
            <person name="Wang M."/>
            <person name="Wang X."/>
            <person name="Warfsmann J."/>
            <person name="Weissenbach J."/>
            <person name="White D.D."/>
            <person name="White J.D."/>
            <person name="Wiley G.B."/>
            <person name="Wincker P."/>
            <person name="Xing Y."/>
            <person name="Yang L."/>
            <person name="Yao Z."/>
            <person name="Ying F."/>
            <person name="Zhai J."/>
            <person name="Zhou L."/>
            <person name="Zuber A."/>
            <person name="Denarie J."/>
            <person name="Dixon R.A."/>
            <person name="May G.D."/>
            <person name="Schwartz D.C."/>
            <person name="Rogers J."/>
            <person name="Quetier F."/>
            <person name="Town C.D."/>
            <person name="Roe B.A."/>
        </authorList>
    </citation>
    <scope>NUCLEOTIDE SEQUENCE [LARGE SCALE GENOMIC DNA]</scope>
    <source>
        <strain evidence="4">A17</strain>
        <strain evidence="5 6">cv. Jemalong A17</strain>
    </source>
</reference>
<keyword evidence="2" id="KW-0677">Repeat</keyword>
<accession>A0A0C3W3Z2</accession>
<dbReference type="Pfam" id="PF01535">
    <property type="entry name" value="PPR"/>
    <property type="match status" value="1"/>
</dbReference>
<evidence type="ECO:0000256" key="3">
    <source>
        <dbReference type="PROSITE-ProRule" id="PRU00708"/>
    </source>
</evidence>
<dbReference type="SUPFAM" id="SSF81901">
    <property type="entry name" value="HCP-like"/>
    <property type="match status" value="1"/>
</dbReference>
<dbReference type="Proteomes" id="UP000002051">
    <property type="component" value="Unassembled WGS sequence"/>
</dbReference>
<evidence type="ECO:0000313" key="6">
    <source>
        <dbReference type="Proteomes" id="UP000002051"/>
    </source>
</evidence>
<feature type="repeat" description="PPR" evidence="3">
    <location>
        <begin position="505"/>
        <end position="539"/>
    </location>
</feature>
<gene>
    <name evidence="4" type="ordered locus">MTR_7g027940</name>
</gene>
<dbReference type="Pfam" id="PF13041">
    <property type="entry name" value="PPR_2"/>
    <property type="match status" value="2"/>
</dbReference>
<dbReference type="EMBL" id="CM001223">
    <property type="protein sequence ID" value="AES78341.2"/>
    <property type="molecule type" value="Genomic_DNA"/>
</dbReference>
<feature type="repeat" description="PPR" evidence="3">
    <location>
        <begin position="540"/>
        <end position="574"/>
    </location>
</feature>
<comment type="similarity">
    <text evidence="1">Belongs to the PPR family. P subfamily.</text>
</comment>
<dbReference type="STRING" id="3880.G7L267"/>
<dbReference type="NCBIfam" id="TIGR00756">
    <property type="entry name" value="PPR"/>
    <property type="match status" value="5"/>
</dbReference>
<dbReference type="AlphaFoldDB" id="G7L267"/>
<name>G7L267_MEDTR</name>
<dbReference type="PaxDb" id="3880-AES78341"/>
<proteinExistence type="inferred from homology"/>
<feature type="repeat" description="PPR" evidence="3">
    <location>
        <begin position="296"/>
        <end position="330"/>
    </location>
</feature>
<organism evidence="4 6">
    <name type="scientific">Medicago truncatula</name>
    <name type="common">Barrel medic</name>
    <name type="synonym">Medicago tribuloides</name>
    <dbReference type="NCBI Taxonomy" id="3880"/>
    <lineage>
        <taxon>Eukaryota</taxon>
        <taxon>Viridiplantae</taxon>
        <taxon>Streptophyta</taxon>
        <taxon>Embryophyta</taxon>
        <taxon>Tracheophyta</taxon>
        <taxon>Spermatophyta</taxon>
        <taxon>Magnoliopsida</taxon>
        <taxon>eudicotyledons</taxon>
        <taxon>Gunneridae</taxon>
        <taxon>Pentapetalae</taxon>
        <taxon>rosids</taxon>
        <taxon>fabids</taxon>
        <taxon>Fabales</taxon>
        <taxon>Fabaceae</taxon>
        <taxon>Papilionoideae</taxon>
        <taxon>50 kb inversion clade</taxon>
        <taxon>NPAAA clade</taxon>
        <taxon>Hologalegina</taxon>
        <taxon>IRL clade</taxon>
        <taxon>Trifolieae</taxon>
        <taxon>Medicago</taxon>
    </lineage>
</organism>
<dbReference type="EnsemblPlants" id="AES78341">
    <property type="protein sequence ID" value="AES78341"/>
    <property type="gene ID" value="MTR_7g027940"/>
</dbReference>
<evidence type="ECO:0000313" key="4">
    <source>
        <dbReference type="EMBL" id="AES78341.2"/>
    </source>
</evidence>
<dbReference type="eggNOG" id="KOG4197">
    <property type="taxonomic scope" value="Eukaryota"/>
</dbReference>